<evidence type="ECO:0000313" key="3">
    <source>
        <dbReference type="Proteomes" id="UP000317303"/>
    </source>
</evidence>
<name>A0A660CEP3_9PSEU</name>
<evidence type="ECO:0000313" key="2">
    <source>
        <dbReference type="EMBL" id="TWH21806.1"/>
    </source>
</evidence>
<keyword evidence="3" id="KW-1185">Reference proteome</keyword>
<sequence length="125" mass="14006">MVLCLGALAFYLAVVRLNRCRVETQDHRPCKWLVRGVLGTCTYHVGYKRGLPTLVRGDGFLGLPTFMWPRDDFARARPERQPERGQKAAGNTAAKRPSYDWVMMAFAGLSLIVAVIALINDLVSR</sequence>
<dbReference type="Proteomes" id="UP000317303">
    <property type="component" value="Unassembled WGS sequence"/>
</dbReference>
<accession>A0A660CEP3</accession>
<keyword evidence="1" id="KW-1133">Transmembrane helix</keyword>
<comment type="caution">
    <text evidence="2">The sequence shown here is derived from an EMBL/GenBank/DDBJ whole genome shotgun (WGS) entry which is preliminary data.</text>
</comment>
<organism evidence="2 3">
    <name type="scientific">Prauserella rugosa</name>
    <dbReference type="NCBI Taxonomy" id="43354"/>
    <lineage>
        <taxon>Bacteria</taxon>
        <taxon>Bacillati</taxon>
        <taxon>Actinomycetota</taxon>
        <taxon>Actinomycetes</taxon>
        <taxon>Pseudonocardiales</taxon>
        <taxon>Pseudonocardiaceae</taxon>
        <taxon>Prauserella</taxon>
    </lineage>
</organism>
<keyword evidence="1" id="KW-0472">Membrane</keyword>
<gene>
    <name evidence="2" type="ORF">JD82_03675</name>
</gene>
<evidence type="ECO:0000256" key="1">
    <source>
        <dbReference type="SAM" id="Phobius"/>
    </source>
</evidence>
<dbReference type="EMBL" id="VLJV01000001">
    <property type="protein sequence ID" value="TWH21806.1"/>
    <property type="molecule type" value="Genomic_DNA"/>
</dbReference>
<keyword evidence="1" id="KW-0812">Transmembrane</keyword>
<reference evidence="2 3" key="1">
    <citation type="submission" date="2019-07" db="EMBL/GenBank/DDBJ databases">
        <title>R&amp;d 2014.</title>
        <authorList>
            <person name="Klenk H.-P."/>
        </authorList>
    </citation>
    <scope>NUCLEOTIDE SEQUENCE [LARGE SCALE GENOMIC DNA]</scope>
    <source>
        <strain evidence="2 3">DSM 43194</strain>
    </source>
</reference>
<protein>
    <submittedName>
        <fullName evidence="2">Uncharacterized protein</fullName>
    </submittedName>
</protein>
<dbReference type="AlphaFoldDB" id="A0A660CEP3"/>
<feature type="transmembrane region" description="Helical" evidence="1">
    <location>
        <begin position="101"/>
        <end position="123"/>
    </location>
</feature>
<proteinExistence type="predicted"/>